<name>A0ABQ3VRJ0_9CHLR</name>
<organism evidence="1 2">
    <name type="scientific">Dictyobacter formicarum</name>
    <dbReference type="NCBI Taxonomy" id="2778368"/>
    <lineage>
        <taxon>Bacteria</taxon>
        <taxon>Bacillati</taxon>
        <taxon>Chloroflexota</taxon>
        <taxon>Ktedonobacteria</taxon>
        <taxon>Ktedonobacterales</taxon>
        <taxon>Dictyobacteraceae</taxon>
        <taxon>Dictyobacter</taxon>
    </lineage>
</organism>
<evidence type="ECO:0000313" key="1">
    <source>
        <dbReference type="EMBL" id="GHO88208.1"/>
    </source>
</evidence>
<protein>
    <submittedName>
        <fullName evidence="1">Uncharacterized protein</fullName>
    </submittedName>
</protein>
<gene>
    <name evidence="1" type="ORF">KSZ_62140</name>
</gene>
<keyword evidence="2" id="KW-1185">Reference proteome</keyword>
<proteinExistence type="predicted"/>
<dbReference type="RefSeq" id="WP_201365817.1">
    <property type="nucleotide sequence ID" value="NZ_BNJJ01000022.1"/>
</dbReference>
<evidence type="ECO:0000313" key="2">
    <source>
        <dbReference type="Proteomes" id="UP000635565"/>
    </source>
</evidence>
<comment type="caution">
    <text evidence="1">The sequence shown here is derived from an EMBL/GenBank/DDBJ whole genome shotgun (WGS) entry which is preliminary data.</text>
</comment>
<dbReference type="EMBL" id="BNJJ01000022">
    <property type="protein sequence ID" value="GHO88208.1"/>
    <property type="molecule type" value="Genomic_DNA"/>
</dbReference>
<dbReference type="Proteomes" id="UP000635565">
    <property type="component" value="Unassembled WGS sequence"/>
</dbReference>
<accession>A0ABQ3VRJ0</accession>
<sequence length="105" mass="11716">MSRYTFCGQSPRYRIITGYDPALSSLFAQVEDLAFETRGAIINEHASIGDNPEEGLLIWVGADAPITDVHDIEKAIAAYSTIPQDILVRLQRDQERHGQPPENMC</sequence>
<reference evidence="1 2" key="1">
    <citation type="journal article" date="2021" name="Int. J. Syst. Evol. Microbiol.">
        <title>Reticulibacter mediterranei gen. nov., sp. nov., within the new family Reticulibacteraceae fam. nov., and Ktedonospora formicarum gen. nov., sp. nov., Ktedonobacter robiniae sp. nov., Dictyobacter formicarum sp. nov. and Dictyobacter arantiisoli sp. nov., belonging to the class Ktedonobacteria.</title>
        <authorList>
            <person name="Yabe S."/>
            <person name="Zheng Y."/>
            <person name="Wang C.M."/>
            <person name="Sakai Y."/>
            <person name="Abe K."/>
            <person name="Yokota A."/>
            <person name="Donadio S."/>
            <person name="Cavaletti L."/>
            <person name="Monciardini P."/>
        </authorList>
    </citation>
    <scope>NUCLEOTIDE SEQUENCE [LARGE SCALE GENOMIC DNA]</scope>
    <source>
        <strain evidence="1 2">SOSP1-9</strain>
    </source>
</reference>